<gene>
    <name evidence="2" type="ORF">AVDCRST_MAG01-01-1624</name>
</gene>
<proteinExistence type="predicted"/>
<reference evidence="2" key="1">
    <citation type="submission" date="2020-02" db="EMBL/GenBank/DDBJ databases">
        <authorList>
            <person name="Meier V. D."/>
        </authorList>
    </citation>
    <scope>NUCLEOTIDE SEQUENCE</scope>
    <source>
        <strain evidence="2">AVDCRST_MAG01</strain>
    </source>
</reference>
<feature type="region of interest" description="Disordered" evidence="1">
    <location>
        <begin position="62"/>
        <end position="93"/>
    </location>
</feature>
<evidence type="ECO:0000313" key="2">
    <source>
        <dbReference type="EMBL" id="CAA9411171.1"/>
    </source>
</evidence>
<organism evidence="2">
    <name type="scientific">uncultured Rubrobacteraceae bacterium</name>
    <dbReference type="NCBI Taxonomy" id="349277"/>
    <lineage>
        <taxon>Bacteria</taxon>
        <taxon>Bacillati</taxon>
        <taxon>Actinomycetota</taxon>
        <taxon>Rubrobacteria</taxon>
        <taxon>Rubrobacterales</taxon>
        <taxon>Rubrobacteraceae</taxon>
        <taxon>environmental samples</taxon>
    </lineage>
</organism>
<name>A0A6J4PD17_9ACTN</name>
<evidence type="ECO:0000256" key="1">
    <source>
        <dbReference type="SAM" id="MobiDB-lite"/>
    </source>
</evidence>
<accession>A0A6J4PD17</accession>
<dbReference type="AlphaFoldDB" id="A0A6J4PD17"/>
<feature type="compositionally biased region" description="Polar residues" evidence="1">
    <location>
        <begin position="82"/>
        <end position="93"/>
    </location>
</feature>
<sequence length="93" mass="10144">MGGLLLLALLLDQVVRQRSVVGRLGPQVVDNPVEELLRELRVELLRGDRPVRQSLVRLLDGAGEPASASRPPRLPASAVSDPYQSSSLLKLLR</sequence>
<dbReference type="EMBL" id="CADCUW010000240">
    <property type="protein sequence ID" value="CAA9411171.1"/>
    <property type="molecule type" value="Genomic_DNA"/>
</dbReference>
<feature type="compositionally biased region" description="Low complexity" evidence="1">
    <location>
        <begin position="65"/>
        <end position="80"/>
    </location>
</feature>
<protein>
    <submittedName>
        <fullName evidence="2">Uncharacterized protein</fullName>
    </submittedName>
</protein>